<protein>
    <submittedName>
        <fullName evidence="1">Uncharacterized protein</fullName>
    </submittedName>
</protein>
<evidence type="ECO:0000313" key="1">
    <source>
        <dbReference type="EMBL" id="KAI0067843.1"/>
    </source>
</evidence>
<accession>A0ACB8THC5</accession>
<dbReference type="Proteomes" id="UP000814140">
    <property type="component" value="Unassembled WGS sequence"/>
</dbReference>
<proteinExistence type="predicted"/>
<reference evidence="1" key="1">
    <citation type="submission" date="2021-03" db="EMBL/GenBank/DDBJ databases">
        <authorList>
            <consortium name="DOE Joint Genome Institute"/>
            <person name="Ahrendt S."/>
            <person name="Looney B.P."/>
            <person name="Miyauchi S."/>
            <person name="Morin E."/>
            <person name="Drula E."/>
            <person name="Courty P.E."/>
            <person name="Chicoki N."/>
            <person name="Fauchery L."/>
            <person name="Kohler A."/>
            <person name="Kuo A."/>
            <person name="Labutti K."/>
            <person name="Pangilinan J."/>
            <person name="Lipzen A."/>
            <person name="Riley R."/>
            <person name="Andreopoulos W."/>
            <person name="He G."/>
            <person name="Johnson J."/>
            <person name="Barry K.W."/>
            <person name="Grigoriev I.V."/>
            <person name="Nagy L."/>
            <person name="Hibbett D."/>
            <person name="Henrissat B."/>
            <person name="Matheny P.B."/>
            <person name="Labbe J."/>
            <person name="Martin F."/>
        </authorList>
    </citation>
    <scope>NUCLEOTIDE SEQUENCE</scope>
    <source>
        <strain evidence="1">HHB10654</strain>
    </source>
</reference>
<keyword evidence="2" id="KW-1185">Reference proteome</keyword>
<organism evidence="1 2">
    <name type="scientific">Artomyces pyxidatus</name>
    <dbReference type="NCBI Taxonomy" id="48021"/>
    <lineage>
        <taxon>Eukaryota</taxon>
        <taxon>Fungi</taxon>
        <taxon>Dikarya</taxon>
        <taxon>Basidiomycota</taxon>
        <taxon>Agaricomycotina</taxon>
        <taxon>Agaricomycetes</taxon>
        <taxon>Russulales</taxon>
        <taxon>Auriscalpiaceae</taxon>
        <taxon>Artomyces</taxon>
    </lineage>
</organism>
<name>A0ACB8THC5_9AGAM</name>
<sequence>MERDQMANNYRLRASPGKRLIASAVLGPWACLRAPCLALGLRRTFFAASPSSFPQRIASVAAIDVSLTSCKIRGLAYGRAHGTVSNLVRTVPLDVFSTPEDKGSAASFAELGSIAVWVGGMMASVSAYVLALCSCSVHFF</sequence>
<gene>
    <name evidence="1" type="ORF">BV25DRAFT_1819295</name>
</gene>
<comment type="caution">
    <text evidence="1">The sequence shown here is derived from an EMBL/GenBank/DDBJ whole genome shotgun (WGS) entry which is preliminary data.</text>
</comment>
<evidence type="ECO:0000313" key="2">
    <source>
        <dbReference type="Proteomes" id="UP000814140"/>
    </source>
</evidence>
<reference evidence="1" key="2">
    <citation type="journal article" date="2022" name="New Phytol.">
        <title>Evolutionary transition to the ectomycorrhizal habit in the genomes of a hyperdiverse lineage of mushroom-forming fungi.</title>
        <authorList>
            <person name="Looney B."/>
            <person name="Miyauchi S."/>
            <person name="Morin E."/>
            <person name="Drula E."/>
            <person name="Courty P.E."/>
            <person name="Kohler A."/>
            <person name="Kuo A."/>
            <person name="LaButti K."/>
            <person name="Pangilinan J."/>
            <person name="Lipzen A."/>
            <person name="Riley R."/>
            <person name="Andreopoulos W."/>
            <person name="He G."/>
            <person name="Johnson J."/>
            <person name="Nolan M."/>
            <person name="Tritt A."/>
            <person name="Barry K.W."/>
            <person name="Grigoriev I.V."/>
            <person name="Nagy L.G."/>
            <person name="Hibbett D."/>
            <person name="Henrissat B."/>
            <person name="Matheny P.B."/>
            <person name="Labbe J."/>
            <person name="Martin F.M."/>
        </authorList>
    </citation>
    <scope>NUCLEOTIDE SEQUENCE</scope>
    <source>
        <strain evidence="1">HHB10654</strain>
    </source>
</reference>
<dbReference type="EMBL" id="MU277189">
    <property type="protein sequence ID" value="KAI0067843.1"/>
    <property type="molecule type" value="Genomic_DNA"/>
</dbReference>